<keyword evidence="2" id="KW-0472">Membrane</keyword>
<reference evidence="5" key="3">
    <citation type="submission" date="2025-04" db="UniProtKB">
        <authorList>
            <consortium name="RefSeq"/>
        </authorList>
    </citation>
    <scope>IDENTIFICATION</scope>
    <source>
        <strain evidence="5">CBS 781.70</strain>
    </source>
</reference>
<dbReference type="OrthoDB" id="3945253at2759"/>
<dbReference type="RefSeq" id="XP_033531662.1">
    <property type="nucleotide sequence ID" value="XM_033673822.1"/>
</dbReference>
<name>A0A6G1FWG8_9PEZI</name>
<evidence type="ECO:0000313" key="4">
    <source>
        <dbReference type="Proteomes" id="UP000504638"/>
    </source>
</evidence>
<feature type="transmembrane region" description="Helical" evidence="2">
    <location>
        <begin position="295"/>
        <end position="320"/>
    </location>
</feature>
<sequence length="454" mass="50761">MVRICRPRVLEQNICPLPVSRHTFLAISRKLGLPPIFLRAICRLIPMSTRGKSTSNADHDVLILRTNLSLKWQYALAVCYDASNNQTLAVLFGMQGSEIEAVSGSLCKSRVPVGSLPLLVPCLLMDLAMDYVAIDAEQRRTSLTSIRYETGLHGFDRNHSLPLGRIDDSQDDLDLDIITQKLTSLQDACAGIQAVVNTQNRYIACLKEYGSVTQTTDTHEILVRLGYLSDLLDGIQSKISYTAESTQSQVQTMFTFIGQKDMKEQARATEASRRIADDSRTVAILTRRDSTDMRIIAAVTLIFLPATFTTLFSTTFFDFLPGESTSLVSPYIWLYWLVTTILTVIVLSSWALLSRVQKRKIAAAVRRESQRELELSKRYGPAASDAIQQQWERAGQFELRERARGYLGSFMVIDDAARIAPGIHPTSTQGSKLAGFKRPDRIETRDLSPTRSGW</sequence>
<reference evidence="3 5" key="1">
    <citation type="submission" date="2020-01" db="EMBL/GenBank/DDBJ databases">
        <authorList>
            <consortium name="DOE Joint Genome Institute"/>
            <person name="Haridas S."/>
            <person name="Albert R."/>
            <person name="Binder M."/>
            <person name="Bloem J."/>
            <person name="Labutti K."/>
            <person name="Salamov A."/>
            <person name="Andreopoulos B."/>
            <person name="Baker S.E."/>
            <person name="Barry K."/>
            <person name="Bills G."/>
            <person name="Bluhm B.H."/>
            <person name="Cannon C."/>
            <person name="Castanera R."/>
            <person name="Culley D.E."/>
            <person name="Daum C."/>
            <person name="Ezra D."/>
            <person name="Gonzalez J.B."/>
            <person name="Henrissat B."/>
            <person name="Kuo A."/>
            <person name="Liang C."/>
            <person name="Lipzen A."/>
            <person name="Lutzoni F."/>
            <person name="Magnuson J."/>
            <person name="Mondo S."/>
            <person name="Nolan M."/>
            <person name="Ohm R."/>
            <person name="Pangilinan J."/>
            <person name="Park H.-J."/>
            <person name="Ramirez L."/>
            <person name="Alfaro M."/>
            <person name="Sun H."/>
            <person name="Tritt A."/>
            <person name="Yoshinaga Y."/>
            <person name="Zwiers L.-H."/>
            <person name="Turgeon B.G."/>
            <person name="Goodwin S.B."/>
            <person name="Spatafora J.W."/>
            <person name="Crous P.W."/>
            <person name="Grigoriev I.V."/>
        </authorList>
    </citation>
    <scope>NUCLEOTIDE SEQUENCE</scope>
    <source>
        <strain evidence="3 5">CBS 781.70</strain>
    </source>
</reference>
<keyword evidence="2" id="KW-0812">Transmembrane</keyword>
<organism evidence="3">
    <name type="scientific">Eremomyces bilateralis CBS 781.70</name>
    <dbReference type="NCBI Taxonomy" id="1392243"/>
    <lineage>
        <taxon>Eukaryota</taxon>
        <taxon>Fungi</taxon>
        <taxon>Dikarya</taxon>
        <taxon>Ascomycota</taxon>
        <taxon>Pezizomycotina</taxon>
        <taxon>Dothideomycetes</taxon>
        <taxon>Dothideomycetes incertae sedis</taxon>
        <taxon>Eremomycetales</taxon>
        <taxon>Eremomycetaceae</taxon>
        <taxon>Eremomyces</taxon>
    </lineage>
</organism>
<feature type="transmembrane region" description="Helical" evidence="2">
    <location>
        <begin position="332"/>
        <end position="353"/>
    </location>
</feature>
<dbReference type="Proteomes" id="UP000504638">
    <property type="component" value="Unplaced"/>
</dbReference>
<protein>
    <submittedName>
        <fullName evidence="3 5">Uncharacterized protein</fullName>
    </submittedName>
</protein>
<dbReference type="GeneID" id="54414392"/>
<evidence type="ECO:0000256" key="2">
    <source>
        <dbReference type="SAM" id="Phobius"/>
    </source>
</evidence>
<dbReference type="Gene3D" id="1.20.58.340">
    <property type="entry name" value="Magnesium transport protein CorA, transmembrane region"/>
    <property type="match status" value="1"/>
</dbReference>
<proteinExistence type="predicted"/>
<keyword evidence="4" id="KW-1185">Reference proteome</keyword>
<evidence type="ECO:0000256" key="1">
    <source>
        <dbReference type="SAM" id="MobiDB-lite"/>
    </source>
</evidence>
<evidence type="ECO:0000313" key="3">
    <source>
        <dbReference type="EMBL" id="KAF1810031.1"/>
    </source>
</evidence>
<feature type="compositionally biased region" description="Basic and acidic residues" evidence="1">
    <location>
        <begin position="437"/>
        <end position="448"/>
    </location>
</feature>
<dbReference type="EMBL" id="ML975168">
    <property type="protein sequence ID" value="KAF1810031.1"/>
    <property type="molecule type" value="Genomic_DNA"/>
</dbReference>
<gene>
    <name evidence="3 5" type="ORF">P152DRAFT_137967</name>
</gene>
<evidence type="ECO:0000313" key="5">
    <source>
        <dbReference type="RefSeq" id="XP_033531662.1"/>
    </source>
</evidence>
<reference evidence="5" key="2">
    <citation type="submission" date="2020-04" db="EMBL/GenBank/DDBJ databases">
        <authorList>
            <consortium name="NCBI Genome Project"/>
        </authorList>
    </citation>
    <scope>NUCLEOTIDE SEQUENCE</scope>
    <source>
        <strain evidence="5">CBS 781.70</strain>
    </source>
</reference>
<accession>A0A6G1FWG8</accession>
<feature type="region of interest" description="Disordered" evidence="1">
    <location>
        <begin position="423"/>
        <end position="454"/>
    </location>
</feature>
<dbReference type="AlphaFoldDB" id="A0A6G1FWG8"/>
<keyword evidence="2" id="KW-1133">Transmembrane helix</keyword>